<evidence type="ECO:0000313" key="2">
    <source>
        <dbReference type="EMBL" id="GAA4976516.1"/>
    </source>
</evidence>
<feature type="chain" id="PRO_5047362193" description="Spore-associated protein A" evidence="1">
    <location>
        <begin position="28"/>
        <end position="143"/>
    </location>
</feature>
<evidence type="ECO:0000313" key="3">
    <source>
        <dbReference type="Proteomes" id="UP001501195"/>
    </source>
</evidence>
<name>A0ABP9HRQ4_9ACTN</name>
<feature type="signal peptide" evidence="1">
    <location>
        <begin position="1"/>
        <end position="27"/>
    </location>
</feature>
<dbReference type="RefSeq" id="WP_345712010.1">
    <property type="nucleotide sequence ID" value="NZ_BAABIL010000221.1"/>
</dbReference>
<sequence length="143" mass="14836">MPKFTTAALTACAAAAITLLGAAPAQAATNPYTPAQICGSGYKTVSGGYFGLTGADMYVMYNSAAGRNCVAVVKRSNIGTATSVGAGFKLSSDPTWRAGVNYELGNFKYYAVSPTKYYAKGKCIDIYGVSGSSKVQQFKVFCG</sequence>
<proteinExistence type="predicted"/>
<evidence type="ECO:0008006" key="4">
    <source>
        <dbReference type="Google" id="ProtNLM"/>
    </source>
</evidence>
<accession>A0ABP9HRQ4</accession>
<evidence type="ECO:0000256" key="1">
    <source>
        <dbReference type="SAM" id="SignalP"/>
    </source>
</evidence>
<comment type="caution">
    <text evidence="2">The sequence shown here is derived from an EMBL/GenBank/DDBJ whole genome shotgun (WGS) entry which is preliminary data.</text>
</comment>
<protein>
    <recommendedName>
        <fullName evidence="4">Spore-associated protein A</fullName>
    </recommendedName>
</protein>
<keyword evidence="1" id="KW-0732">Signal</keyword>
<organism evidence="2 3">
    <name type="scientific">Kineococcus glutinatus</name>
    <dbReference type="NCBI Taxonomy" id="1070872"/>
    <lineage>
        <taxon>Bacteria</taxon>
        <taxon>Bacillati</taxon>
        <taxon>Actinomycetota</taxon>
        <taxon>Actinomycetes</taxon>
        <taxon>Kineosporiales</taxon>
        <taxon>Kineosporiaceae</taxon>
        <taxon>Kineococcus</taxon>
    </lineage>
</organism>
<reference evidence="3" key="1">
    <citation type="journal article" date="2019" name="Int. J. Syst. Evol. Microbiol.">
        <title>The Global Catalogue of Microorganisms (GCM) 10K type strain sequencing project: providing services to taxonomists for standard genome sequencing and annotation.</title>
        <authorList>
            <consortium name="The Broad Institute Genomics Platform"/>
            <consortium name="The Broad Institute Genome Sequencing Center for Infectious Disease"/>
            <person name="Wu L."/>
            <person name="Ma J."/>
        </authorList>
    </citation>
    <scope>NUCLEOTIDE SEQUENCE [LARGE SCALE GENOMIC DNA]</scope>
    <source>
        <strain evidence="3">JCM 18126</strain>
    </source>
</reference>
<keyword evidence="3" id="KW-1185">Reference proteome</keyword>
<dbReference type="EMBL" id="BAABIL010000221">
    <property type="protein sequence ID" value="GAA4976516.1"/>
    <property type="molecule type" value="Genomic_DNA"/>
</dbReference>
<dbReference type="Proteomes" id="UP001501195">
    <property type="component" value="Unassembled WGS sequence"/>
</dbReference>
<gene>
    <name evidence="2" type="ORF">GCM10023225_16800</name>
</gene>